<proteinExistence type="predicted"/>
<keyword evidence="2" id="KW-1185">Reference proteome</keyword>
<dbReference type="RefSeq" id="WP_221227645.1">
    <property type="nucleotide sequence ID" value="NZ_JACIGE010000002.1"/>
</dbReference>
<dbReference type="Gene3D" id="3.40.50.150">
    <property type="entry name" value="Vaccinia Virus protein VP39"/>
    <property type="match status" value="1"/>
</dbReference>
<dbReference type="AlphaFoldDB" id="A0A840G1J1"/>
<dbReference type="SUPFAM" id="SSF53335">
    <property type="entry name" value="S-adenosyl-L-methionine-dependent methyltransferases"/>
    <property type="match status" value="1"/>
</dbReference>
<gene>
    <name evidence="1" type="ORF">GGD90_000660</name>
</gene>
<protein>
    <recommendedName>
        <fullName evidence="3">Methyltransferase domain-containing protein</fullName>
    </recommendedName>
</protein>
<accession>A0A840G1J1</accession>
<comment type="caution">
    <text evidence="1">The sequence shown here is derived from an EMBL/GenBank/DDBJ whole genome shotgun (WGS) entry which is preliminary data.</text>
</comment>
<organism evidence="1 2">
    <name type="scientific">Rhodocyclus tenuis</name>
    <name type="common">Rhodospirillum tenue</name>
    <dbReference type="NCBI Taxonomy" id="1066"/>
    <lineage>
        <taxon>Bacteria</taxon>
        <taxon>Pseudomonadati</taxon>
        <taxon>Pseudomonadota</taxon>
        <taxon>Betaproteobacteria</taxon>
        <taxon>Rhodocyclales</taxon>
        <taxon>Rhodocyclaceae</taxon>
        <taxon>Rhodocyclus</taxon>
    </lineage>
</organism>
<reference evidence="1 2" key="1">
    <citation type="submission" date="2020-08" db="EMBL/GenBank/DDBJ databases">
        <title>Genome sequencing of Purple Non-Sulfur Bacteria from various extreme environments.</title>
        <authorList>
            <person name="Mayer M."/>
        </authorList>
    </citation>
    <scope>NUCLEOTIDE SEQUENCE [LARGE SCALE GENOMIC DNA]</scope>
    <source>
        <strain evidence="1 2">2761</strain>
    </source>
</reference>
<sequence length="290" mass="32003">MLSAMKANLPWWAKIGAKIVLARVPVAYEFWQRLGLFRHGFMDTAAYALNVFDAHVKRAGLDKADLKGMTILEMGPGDSVATAVIACAHGANAILVDSGAWAKNAPEAYLALCRLLESRGLSVPDLSQCGTLEDLLRVCNARYLTEGLTAWRSIDESTVDFVFSQAVLEHVRKSDFLATQVACYRALKQGGVASHRVDLRDHLGGALNNLRFSEKMWESPFFANSGFYTNRLQMSDILCLSEQAGYRVTLLGVNRWRSLPTPKEKMHSQFSSLADSALNVSGFDVVLRKV</sequence>
<dbReference type="EMBL" id="JACIGE010000002">
    <property type="protein sequence ID" value="MBB4246303.1"/>
    <property type="molecule type" value="Genomic_DNA"/>
</dbReference>
<name>A0A840G1J1_RHOTE</name>
<evidence type="ECO:0000313" key="2">
    <source>
        <dbReference type="Proteomes" id="UP000587070"/>
    </source>
</evidence>
<evidence type="ECO:0000313" key="1">
    <source>
        <dbReference type="EMBL" id="MBB4246303.1"/>
    </source>
</evidence>
<dbReference type="InterPro" id="IPR029063">
    <property type="entry name" value="SAM-dependent_MTases_sf"/>
</dbReference>
<dbReference type="Proteomes" id="UP000587070">
    <property type="component" value="Unassembled WGS sequence"/>
</dbReference>
<evidence type="ECO:0008006" key="3">
    <source>
        <dbReference type="Google" id="ProtNLM"/>
    </source>
</evidence>